<evidence type="ECO:0000313" key="1">
    <source>
        <dbReference type="EMBL" id="GAN36448.1"/>
    </source>
</evidence>
<evidence type="ECO:0008006" key="3">
    <source>
        <dbReference type="Google" id="ProtNLM"/>
    </source>
</evidence>
<comment type="caution">
    <text evidence="1">The sequence shown here is derived from an EMBL/GenBank/DDBJ whole genome shotgun (WGS) entry which is preliminary data.</text>
</comment>
<dbReference type="RefSeq" id="WP_045624800.1">
    <property type="nucleotide sequence ID" value="NZ_BAYM01000080.1"/>
</dbReference>
<dbReference type="Pfam" id="PF05595">
    <property type="entry name" value="DUF771"/>
    <property type="match status" value="1"/>
</dbReference>
<dbReference type="InterPro" id="IPR008489">
    <property type="entry name" value="DUF771"/>
</dbReference>
<protein>
    <recommendedName>
        <fullName evidence="3">DUF771 domain-containing protein</fullName>
    </recommendedName>
</protein>
<accession>A0A0C9QCR5</accession>
<proteinExistence type="predicted"/>
<name>A0A0C9QCR5_LACPA</name>
<evidence type="ECO:0000313" key="2">
    <source>
        <dbReference type="Proteomes" id="UP000032552"/>
    </source>
</evidence>
<reference evidence="2" key="1">
    <citation type="submission" date="2014-05" db="EMBL/GenBank/DDBJ databases">
        <title>Whole genome sequencing of Lactobacillus casei NRIC0644.</title>
        <authorList>
            <person name="Atarashi H."/>
            <person name="Yoshida Y."/>
            <person name="Fujimura S."/>
            <person name="Tanaka N."/>
            <person name="Shiwa Y."/>
            <person name="Yoshikawa H."/>
            <person name="Okada S."/>
            <person name="Nakagawa J."/>
        </authorList>
    </citation>
    <scope>NUCLEOTIDE SEQUENCE [LARGE SCALE GENOMIC DNA]</scope>
    <source>
        <strain evidence="2">NRIC0644</strain>
    </source>
</reference>
<dbReference type="EMBL" id="BAYM01000080">
    <property type="protein sequence ID" value="GAN36448.1"/>
    <property type="molecule type" value="Genomic_DNA"/>
</dbReference>
<dbReference type="AlphaFoldDB" id="A0A0C9QCR5"/>
<sequence>MPSFKVIEDESNYLVFTPEQFEAAVESARSYLEGQRWKVKDCIERLNGYRRSDFVNCVLIPKRDELERIGALLQWHDADHRDYLFKATTMSKWLDDNLDQITKGGWR</sequence>
<organism evidence="1 2">
    <name type="scientific">Lacticaseibacillus paracasei NRIC 0644</name>
    <dbReference type="NCBI Taxonomy" id="1435038"/>
    <lineage>
        <taxon>Bacteria</taxon>
        <taxon>Bacillati</taxon>
        <taxon>Bacillota</taxon>
        <taxon>Bacilli</taxon>
        <taxon>Lactobacillales</taxon>
        <taxon>Lactobacillaceae</taxon>
        <taxon>Lacticaseibacillus</taxon>
    </lineage>
</organism>
<gene>
    <name evidence="1" type="ORF">LC0644_1037</name>
</gene>
<dbReference type="Proteomes" id="UP000032552">
    <property type="component" value="Unassembled WGS sequence"/>
</dbReference>